<evidence type="ECO:0000313" key="11">
    <source>
        <dbReference type="Proteomes" id="UP000250462"/>
    </source>
</evidence>
<comment type="similarity">
    <text evidence="1">Belongs to the FGGY kinase family.</text>
</comment>
<dbReference type="GO" id="GO:0019301">
    <property type="term" value="P:rhamnose catabolic process"/>
    <property type="evidence" value="ECO:0007669"/>
    <property type="project" value="InterPro"/>
</dbReference>
<dbReference type="OrthoDB" id="9761504at2"/>
<keyword evidence="11" id="KW-1185">Reference proteome</keyword>
<name>A0A329R4J3_9ACTN</name>
<evidence type="ECO:0000256" key="1">
    <source>
        <dbReference type="ARBA" id="ARBA00009156"/>
    </source>
</evidence>
<feature type="domain" description="Carbohydrate kinase FGGY N-terminal" evidence="8">
    <location>
        <begin position="46"/>
        <end position="245"/>
    </location>
</feature>
<dbReference type="Pfam" id="PF02782">
    <property type="entry name" value="FGGY_C"/>
    <property type="match status" value="1"/>
</dbReference>
<protein>
    <submittedName>
        <fullName evidence="10">Rhamnulokinase</fullName>
    </submittedName>
</protein>
<dbReference type="EMBL" id="QMIG01000002">
    <property type="protein sequence ID" value="RAW18028.1"/>
    <property type="molecule type" value="Genomic_DNA"/>
</dbReference>
<gene>
    <name evidence="10" type="ORF">DPM12_04130</name>
</gene>
<dbReference type="GO" id="GO:0005524">
    <property type="term" value="F:ATP binding"/>
    <property type="evidence" value="ECO:0007669"/>
    <property type="project" value="UniProtKB-KW"/>
</dbReference>
<dbReference type="GO" id="GO:0006071">
    <property type="term" value="P:glycerol metabolic process"/>
    <property type="evidence" value="ECO:0007669"/>
    <property type="project" value="TreeGrafter"/>
</dbReference>
<dbReference type="PANTHER" id="PTHR10196">
    <property type="entry name" value="SUGAR KINASE"/>
    <property type="match status" value="1"/>
</dbReference>
<organism evidence="10 11">
    <name type="scientific">Phytoactinopolyspora halophila</name>
    <dbReference type="NCBI Taxonomy" id="1981511"/>
    <lineage>
        <taxon>Bacteria</taxon>
        <taxon>Bacillati</taxon>
        <taxon>Actinomycetota</taxon>
        <taxon>Actinomycetes</taxon>
        <taxon>Jiangellales</taxon>
        <taxon>Jiangellaceae</taxon>
        <taxon>Phytoactinopolyspora</taxon>
    </lineage>
</organism>
<dbReference type="SUPFAM" id="SSF53067">
    <property type="entry name" value="Actin-like ATPase domain"/>
    <property type="match status" value="2"/>
</dbReference>
<keyword evidence="7" id="KW-0684">Rhamnose metabolism</keyword>
<proteinExistence type="inferred from homology"/>
<evidence type="ECO:0000256" key="6">
    <source>
        <dbReference type="ARBA" id="ARBA00023157"/>
    </source>
</evidence>
<keyword evidence="3" id="KW-0547">Nucleotide-binding</keyword>
<keyword evidence="2" id="KW-0808">Transferase</keyword>
<dbReference type="AlphaFoldDB" id="A0A329R4J3"/>
<comment type="caution">
    <text evidence="10">The sequence shown here is derived from an EMBL/GenBank/DDBJ whole genome shotgun (WGS) entry which is preliminary data.</text>
</comment>
<dbReference type="Proteomes" id="UP000250462">
    <property type="component" value="Unassembled WGS sequence"/>
</dbReference>
<evidence type="ECO:0000259" key="9">
    <source>
        <dbReference type="Pfam" id="PF02782"/>
    </source>
</evidence>
<dbReference type="PANTHER" id="PTHR10196:SF93">
    <property type="entry name" value="L-RHAMNULOKINASE"/>
    <property type="match status" value="1"/>
</dbReference>
<feature type="domain" description="Carbohydrate kinase FGGY C-terminal" evidence="9">
    <location>
        <begin position="255"/>
        <end position="449"/>
    </location>
</feature>
<evidence type="ECO:0000256" key="2">
    <source>
        <dbReference type="ARBA" id="ARBA00022679"/>
    </source>
</evidence>
<keyword evidence="5" id="KW-0067">ATP-binding</keyword>
<dbReference type="InterPro" id="IPR043129">
    <property type="entry name" value="ATPase_NBD"/>
</dbReference>
<dbReference type="InterPro" id="IPR018484">
    <property type="entry name" value="FGGY_N"/>
</dbReference>
<evidence type="ECO:0000256" key="4">
    <source>
        <dbReference type="ARBA" id="ARBA00022777"/>
    </source>
</evidence>
<dbReference type="Gene3D" id="3.30.420.40">
    <property type="match status" value="2"/>
</dbReference>
<dbReference type="InterPro" id="IPR018485">
    <property type="entry name" value="FGGY_C"/>
</dbReference>
<evidence type="ECO:0000256" key="5">
    <source>
        <dbReference type="ARBA" id="ARBA00022840"/>
    </source>
</evidence>
<dbReference type="CDD" id="cd07771">
    <property type="entry name" value="ASKHA_NBD_FGGY_RhaB-like"/>
    <property type="match status" value="1"/>
</dbReference>
<evidence type="ECO:0000256" key="7">
    <source>
        <dbReference type="ARBA" id="ARBA00023308"/>
    </source>
</evidence>
<evidence type="ECO:0000313" key="10">
    <source>
        <dbReference type="EMBL" id="RAW18028.1"/>
    </source>
</evidence>
<dbReference type="GO" id="GO:0005829">
    <property type="term" value="C:cytosol"/>
    <property type="evidence" value="ECO:0007669"/>
    <property type="project" value="TreeGrafter"/>
</dbReference>
<dbReference type="InterPro" id="IPR013449">
    <property type="entry name" value="Rhamnulokinase"/>
</dbReference>
<dbReference type="GO" id="GO:0008993">
    <property type="term" value="F:rhamnulokinase activity"/>
    <property type="evidence" value="ECO:0007669"/>
    <property type="project" value="InterPro"/>
</dbReference>
<reference evidence="10 11" key="1">
    <citation type="submission" date="2018-06" db="EMBL/GenBank/DDBJ databases">
        <title>Phytoactinopolyspora halophila sp. nov., a novel halophilic actinomycete isolated from a saline soil in China.</title>
        <authorList>
            <person name="Tang S.-K."/>
        </authorList>
    </citation>
    <scope>NUCLEOTIDE SEQUENCE [LARGE SCALE GENOMIC DNA]</scope>
    <source>
        <strain evidence="10 11">YIM 96934</strain>
    </source>
</reference>
<dbReference type="GO" id="GO:0004370">
    <property type="term" value="F:glycerol kinase activity"/>
    <property type="evidence" value="ECO:0007669"/>
    <property type="project" value="TreeGrafter"/>
</dbReference>
<keyword evidence="6" id="KW-1015">Disulfide bond</keyword>
<sequence length="485" mass="51717">MTETLTAAAADLGGSSGRVMLGHIGPDHLDAELVHRFPNRPADRDGRLVWDVDTLLDGVVAGVAAARAADESLACVGIDSWAVDYGLLDSDGSLLGPPVHHRDSRTDGIMDTVRQRLGDGHLYGITGLQFLPFNTLYQLLAEEEDRLTRAATMLLMPDLVVHSLTGAVGAERTNASTTQLYDVVTGEWAVGLARELGLPVGIFPDIYDPGTPRGSLFPAIRERVGDDGRIQVGGVASHDTASAIVAVPAENRRFAYISCGTWSLVGVELDAPVLSDESATANFTNEVGVDGTIRYLRNVMGLWPLQECLRKWKAQGESARTINLGELVQAAAREPALRSVFDAESPELTPPGDMPARIRKLCADAGQPVPETRPALVRCILDSLALGHARTVRDAIRLSGHEVDVVHLVGGGSQNELLAQLTADATGLPVLAGPSEATALGNLLVQARTAGIIRTRTEGRALVRATQPITRFEPRSGIDWSGWLD</sequence>
<evidence type="ECO:0000256" key="3">
    <source>
        <dbReference type="ARBA" id="ARBA00022741"/>
    </source>
</evidence>
<evidence type="ECO:0000259" key="8">
    <source>
        <dbReference type="Pfam" id="PF00370"/>
    </source>
</evidence>
<keyword evidence="4 10" id="KW-0418">Kinase</keyword>
<accession>A0A329R4J3</accession>
<dbReference type="RefSeq" id="WP_112256984.1">
    <property type="nucleotide sequence ID" value="NZ_QMIG01000002.1"/>
</dbReference>
<dbReference type="Pfam" id="PF00370">
    <property type="entry name" value="FGGY_N"/>
    <property type="match status" value="1"/>
</dbReference>